<dbReference type="InterPro" id="IPR036558">
    <property type="entry name" value="YqbG-like_sf"/>
</dbReference>
<dbReference type="EMBL" id="CYXR01000019">
    <property type="protein sequence ID" value="CUN05948.1"/>
    <property type="molecule type" value="Genomic_DNA"/>
</dbReference>
<proteinExistence type="predicted"/>
<accession>A0A173TXL5</accession>
<evidence type="ECO:0000313" key="2">
    <source>
        <dbReference type="Proteomes" id="UP000095727"/>
    </source>
</evidence>
<protein>
    <submittedName>
        <fullName evidence="1">Uncharacterized protein</fullName>
    </submittedName>
</protein>
<sequence>MQITYGYYVDEYGGRTIPEQDFRKAERQAEAYIRHLTYVKGDIFSVENDMVKDAACAAAEVYYKYNAQQQSGTPLVKSENNDGYSVTYVTEQTDGKTAEEMVKKKVYDAVYPYLLPAGWLSRKVGMRCDHKCGCDCL</sequence>
<name>A0A173TXL5_9FIRM</name>
<evidence type="ECO:0000313" key="1">
    <source>
        <dbReference type="EMBL" id="CUN05948.1"/>
    </source>
</evidence>
<organism evidence="1 2">
    <name type="scientific">Coprococcus comes</name>
    <dbReference type="NCBI Taxonomy" id="410072"/>
    <lineage>
        <taxon>Bacteria</taxon>
        <taxon>Bacillati</taxon>
        <taxon>Bacillota</taxon>
        <taxon>Clostridia</taxon>
        <taxon>Lachnospirales</taxon>
        <taxon>Lachnospiraceae</taxon>
        <taxon>Coprococcus</taxon>
    </lineage>
</organism>
<dbReference type="AlphaFoldDB" id="A0A173TXL5"/>
<reference evidence="1 2" key="1">
    <citation type="submission" date="2015-09" db="EMBL/GenBank/DDBJ databases">
        <authorList>
            <consortium name="Pathogen Informatics"/>
        </authorList>
    </citation>
    <scope>NUCLEOTIDE SEQUENCE [LARGE SCALE GENOMIC DNA]</scope>
    <source>
        <strain evidence="1 2">2789STDY5834962</strain>
    </source>
</reference>
<gene>
    <name evidence="1" type="ORF">ERS852574_02435</name>
</gene>
<dbReference type="RefSeq" id="WP_055157696.1">
    <property type="nucleotide sequence ID" value="NZ_CYXR01000019.1"/>
</dbReference>
<dbReference type="CDD" id="cd08053">
    <property type="entry name" value="Yqbg"/>
    <property type="match status" value="1"/>
</dbReference>
<dbReference type="Proteomes" id="UP000095727">
    <property type="component" value="Unassembled WGS sequence"/>
</dbReference>
<dbReference type="Gene3D" id="1.10.3230.10">
    <property type="entry name" value="YqbG-like"/>
    <property type="match status" value="1"/>
</dbReference>
<dbReference type="InterPro" id="IPR013514">
    <property type="entry name" value="DUF3199_YqbG"/>
</dbReference>